<dbReference type="Gene3D" id="1.50.10.10">
    <property type="match status" value="1"/>
</dbReference>
<dbReference type="SUPFAM" id="SSF48208">
    <property type="entry name" value="Six-hairpin glycosidases"/>
    <property type="match status" value="1"/>
</dbReference>
<keyword evidence="3" id="KW-1185">Reference proteome</keyword>
<comment type="caution">
    <text evidence="2">The sequence shown here is derived from an EMBL/GenBank/DDBJ whole genome shotgun (WGS) entry which is preliminary data.</text>
</comment>
<proteinExistence type="predicted"/>
<sequence>MMFLPQRALILALGIGYSFAVLDAARITKERYGNDAPWFHDRIPLFESSDQNITDAYYYRWGLFRAHQRDLGKHGYVSTEFIDNVSWQTEPWATLNNAAGFHLNEGKWLRDRRFKNNYATFMYSDNADQYAFSERMADAVWSGYLVDGDIDFATGLLDQMKTTYEGWANRSNAAYTPDVGMYWIEPLPDATEYTISSIDASGGYDGFTGGYAFRPTINSYQYANARAISKLAEAVDDLDTAANYTSLATDLKERSHEYLWNATLEHFIDRHADANNTNVTYFAPIRGRELAGYVPWTHDLANDNATLAQAWKHMRDPDELRSPFGLRTVEPSYEYYMRQYRYEGEQPECQWNGPIWPFQTSHVLTGMANLLDHYPKSQGVVGVSDYTNLLKLFAQLHYNRERGGLLCIEEDYYPGTGYPLVGLARSPHYFHSGFNDLVLRDFVGIKPQANDSLVVNPHADPEQISHFRADRIIYHGHEIAVQWDATGKQYGKAGLRVEVDGKVVAKANSLRRLTVNITRQPAPSYKSPIAKSIQLNSTAEYPHGNVSLPNADIDRVHDVLDGRIWWYPEIINGWDTPVNTAEQVWYQIDFGNKTEVSRAEIAFFADERLGYDVPTAYTVQTNETGTWEDVAAATYTDAVPNGISEVSWKSTTVRFLRLVFTPKPVGSVRLVEFKVF</sequence>
<accession>A0AAN8EX17</accession>
<evidence type="ECO:0000313" key="3">
    <source>
        <dbReference type="Proteomes" id="UP001316803"/>
    </source>
</evidence>
<gene>
    <name evidence="2" type="ORF">OHC33_001270</name>
</gene>
<dbReference type="Proteomes" id="UP001316803">
    <property type="component" value="Unassembled WGS sequence"/>
</dbReference>
<dbReference type="InterPro" id="IPR008928">
    <property type="entry name" value="6-hairpin_glycosidase_sf"/>
</dbReference>
<evidence type="ECO:0000259" key="1">
    <source>
        <dbReference type="PROSITE" id="PS50022"/>
    </source>
</evidence>
<name>A0AAN8EX17_9EURO</name>
<dbReference type="Pfam" id="PF00754">
    <property type="entry name" value="F5_F8_type_C"/>
    <property type="match status" value="1"/>
</dbReference>
<organism evidence="2 3">
    <name type="scientific">Knufia fluminis</name>
    <dbReference type="NCBI Taxonomy" id="191047"/>
    <lineage>
        <taxon>Eukaryota</taxon>
        <taxon>Fungi</taxon>
        <taxon>Dikarya</taxon>
        <taxon>Ascomycota</taxon>
        <taxon>Pezizomycotina</taxon>
        <taxon>Eurotiomycetes</taxon>
        <taxon>Chaetothyriomycetidae</taxon>
        <taxon>Chaetothyriales</taxon>
        <taxon>Trichomeriaceae</taxon>
        <taxon>Knufia</taxon>
    </lineage>
</organism>
<dbReference type="Gene3D" id="2.60.120.260">
    <property type="entry name" value="Galactose-binding domain-like"/>
    <property type="match status" value="1"/>
</dbReference>
<dbReference type="GO" id="GO:0005975">
    <property type="term" value="P:carbohydrate metabolic process"/>
    <property type="evidence" value="ECO:0007669"/>
    <property type="project" value="InterPro"/>
</dbReference>
<feature type="domain" description="F5/8 type C" evidence="1">
    <location>
        <begin position="518"/>
        <end position="676"/>
    </location>
</feature>
<dbReference type="EMBL" id="JAKLMC020000002">
    <property type="protein sequence ID" value="KAK5958080.1"/>
    <property type="molecule type" value="Genomic_DNA"/>
</dbReference>
<dbReference type="InterPro" id="IPR012341">
    <property type="entry name" value="6hp_glycosidase-like_sf"/>
</dbReference>
<dbReference type="GO" id="GO:0003824">
    <property type="term" value="F:catalytic activity"/>
    <property type="evidence" value="ECO:0007669"/>
    <property type="project" value="UniProtKB-ARBA"/>
</dbReference>
<dbReference type="InterPro" id="IPR000421">
    <property type="entry name" value="FA58C"/>
</dbReference>
<protein>
    <recommendedName>
        <fullName evidence="1">F5/8 type C domain-containing protein</fullName>
    </recommendedName>
</protein>
<dbReference type="InterPro" id="IPR008979">
    <property type="entry name" value="Galactose-bd-like_sf"/>
</dbReference>
<evidence type="ECO:0000313" key="2">
    <source>
        <dbReference type="EMBL" id="KAK5958080.1"/>
    </source>
</evidence>
<dbReference type="SUPFAM" id="SSF49785">
    <property type="entry name" value="Galactose-binding domain-like"/>
    <property type="match status" value="1"/>
</dbReference>
<reference evidence="2 3" key="1">
    <citation type="submission" date="2022-12" db="EMBL/GenBank/DDBJ databases">
        <title>Genomic features and morphological characterization of a novel Knufia sp. strain isolated from spacecraft assembly facility.</title>
        <authorList>
            <person name="Teixeira M."/>
            <person name="Chander A.M."/>
            <person name="Stajich J.E."/>
            <person name="Venkateswaran K."/>
        </authorList>
    </citation>
    <scope>NUCLEOTIDE SEQUENCE [LARGE SCALE GENOMIC DNA]</scope>
    <source>
        <strain evidence="2 3">FJI-L2-BK-P2</strain>
    </source>
</reference>
<dbReference type="Pfam" id="PF22422">
    <property type="entry name" value="MGH1-like_GH"/>
    <property type="match status" value="1"/>
</dbReference>
<dbReference type="InterPro" id="IPR054491">
    <property type="entry name" value="MGH1-like_GH"/>
</dbReference>
<dbReference type="PROSITE" id="PS50022">
    <property type="entry name" value="FA58C_3"/>
    <property type="match status" value="1"/>
</dbReference>
<dbReference type="AlphaFoldDB" id="A0AAN8EX17"/>